<dbReference type="SUPFAM" id="SSF57424">
    <property type="entry name" value="LDL receptor-like module"/>
    <property type="match status" value="1"/>
</dbReference>
<dbReference type="PROSITE" id="PS50835">
    <property type="entry name" value="IG_LIKE"/>
    <property type="match status" value="1"/>
</dbReference>
<evidence type="ECO:0000259" key="8">
    <source>
        <dbReference type="PROSITE" id="PS50835"/>
    </source>
</evidence>
<dbReference type="SMART" id="SM00192">
    <property type="entry name" value="LDLa"/>
    <property type="match status" value="2"/>
</dbReference>
<dbReference type="InterPro" id="IPR002172">
    <property type="entry name" value="LDrepeatLR_classA_rpt"/>
</dbReference>
<dbReference type="Proteomes" id="UP001626550">
    <property type="component" value="Unassembled WGS sequence"/>
</dbReference>
<comment type="caution">
    <text evidence="7">Lacks conserved residue(s) required for the propagation of feature annotation.</text>
</comment>
<dbReference type="PROSITE" id="PS50068">
    <property type="entry name" value="LDLRA_2"/>
    <property type="match status" value="2"/>
</dbReference>
<evidence type="ECO:0000256" key="2">
    <source>
        <dbReference type="ARBA" id="ARBA00022692"/>
    </source>
</evidence>
<feature type="disulfide bond" evidence="7">
    <location>
        <begin position="152"/>
        <end position="167"/>
    </location>
</feature>
<reference evidence="9 10" key="1">
    <citation type="submission" date="2024-11" db="EMBL/GenBank/DDBJ databases">
        <title>Adaptive evolution of stress response genes in parasites aligns with host niche diversity.</title>
        <authorList>
            <person name="Hahn C."/>
            <person name="Resl P."/>
        </authorList>
    </citation>
    <scope>NUCLEOTIDE SEQUENCE [LARGE SCALE GENOMIC DNA]</scope>
    <source>
        <strain evidence="9">EGGRZ-B1_66</strain>
        <tissue evidence="9">Body</tissue>
    </source>
</reference>
<dbReference type="AlphaFoldDB" id="A0ABD2Q4P5"/>
<evidence type="ECO:0000256" key="3">
    <source>
        <dbReference type="ARBA" id="ARBA00022737"/>
    </source>
</evidence>
<keyword evidence="6 7" id="KW-1015">Disulfide bond</keyword>
<organism evidence="9 10">
    <name type="scientific">Cichlidogyrus casuarinus</name>
    <dbReference type="NCBI Taxonomy" id="1844966"/>
    <lineage>
        <taxon>Eukaryota</taxon>
        <taxon>Metazoa</taxon>
        <taxon>Spiralia</taxon>
        <taxon>Lophotrochozoa</taxon>
        <taxon>Platyhelminthes</taxon>
        <taxon>Monogenea</taxon>
        <taxon>Monopisthocotylea</taxon>
        <taxon>Dactylogyridea</taxon>
        <taxon>Ancyrocephalidae</taxon>
        <taxon>Cichlidogyrus</taxon>
    </lineage>
</organism>
<sequence length="212" mass="23445">MHIEPMSQVQAPDLPMTFTCKVVNANAADVSWKFYPTDSYAELHDPSKSRPLPDGWLIKTEGNTSSISKDSVPFEDSGYYVCALSLHVEEHGLLQIEEASFACPRYLDTSESIRFSLSMPVSTITERSEISICSDTEYTCSDASCIRRSQVCDKKNDCPDGNDEVNCECDPTIRACKVSKSGQVPVKKSYNVNWECDGEDDCGNGYDEGDCA</sequence>
<dbReference type="SUPFAM" id="SSF48726">
    <property type="entry name" value="Immunoglobulin"/>
    <property type="match status" value="1"/>
</dbReference>
<feature type="non-terminal residue" evidence="9">
    <location>
        <position position="212"/>
    </location>
</feature>
<proteinExistence type="predicted"/>
<dbReference type="GO" id="GO:0016192">
    <property type="term" value="P:vesicle-mediated transport"/>
    <property type="evidence" value="ECO:0007669"/>
    <property type="project" value="UniProtKB-ARBA"/>
</dbReference>
<keyword evidence="4" id="KW-1133">Transmembrane helix</keyword>
<dbReference type="PANTHER" id="PTHR24270">
    <property type="entry name" value="LOW-DENSITY LIPOPROTEIN RECEPTOR-RELATED"/>
    <property type="match status" value="1"/>
</dbReference>
<comment type="subcellular location">
    <subcellularLocation>
        <location evidence="1">Membrane</location>
        <topology evidence="1">Single-pass membrane protein</topology>
    </subcellularLocation>
</comment>
<dbReference type="InterPro" id="IPR007110">
    <property type="entry name" value="Ig-like_dom"/>
</dbReference>
<dbReference type="InterPro" id="IPR036055">
    <property type="entry name" value="LDL_receptor-like_sf"/>
</dbReference>
<dbReference type="EMBL" id="JBJKFK010000958">
    <property type="protein sequence ID" value="KAL3314573.1"/>
    <property type="molecule type" value="Genomic_DNA"/>
</dbReference>
<name>A0ABD2Q4P5_9PLAT</name>
<dbReference type="InterPro" id="IPR036179">
    <property type="entry name" value="Ig-like_dom_sf"/>
</dbReference>
<dbReference type="InterPro" id="IPR050685">
    <property type="entry name" value="LDLR"/>
</dbReference>
<evidence type="ECO:0000256" key="7">
    <source>
        <dbReference type="PROSITE-ProRule" id="PRU00124"/>
    </source>
</evidence>
<dbReference type="GO" id="GO:0016020">
    <property type="term" value="C:membrane"/>
    <property type="evidence" value="ECO:0007669"/>
    <property type="project" value="UniProtKB-SubCell"/>
</dbReference>
<accession>A0ABD2Q4P5</accession>
<dbReference type="PRINTS" id="PR00261">
    <property type="entry name" value="LDLRECEPTOR"/>
</dbReference>
<comment type="caution">
    <text evidence="9">The sequence shown here is derived from an EMBL/GenBank/DDBJ whole genome shotgun (WGS) entry which is preliminary data.</text>
</comment>
<feature type="disulfide bond" evidence="7">
    <location>
        <begin position="133"/>
        <end position="145"/>
    </location>
</feature>
<dbReference type="Pfam" id="PF00057">
    <property type="entry name" value="Ldl_recept_a"/>
    <property type="match status" value="1"/>
</dbReference>
<dbReference type="CDD" id="cd00112">
    <property type="entry name" value="LDLa"/>
    <property type="match status" value="2"/>
</dbReference>
<evidence type="ECO:0000256" key="4">
    <source>
        <dbReference type="ARBA" id="ARBA00022989"/>
    </source>
</evidence>
<feature type="domain" description="Ig-like" evidence="8">
    <location>
        <begin position="1"/>
        <end position="100"/>
    </location>
</feature>
<dbReference type="Gene3D" id="4.10.400.10">
    <property type="entry name" value="Low-density Lipoprotein Receptor"/>
    <property type="match status" value="1"/>
</dbReference>
<protein>
    <recommendedName>
        <fullName evidence="8">Ig-like domain-containing protein</fullName>
    </recommendedName>
</protein>
<evidence type="ECO:0000256" key="5">
    <source>
        <dbReference type="ARBA" id="ARBA00023136"/>
    </source>
</evidence>
<feature type="disulfide bond" evidence="7">
    <location>
        <begin position="140"/>
        <end position="158"/>
    </location>
</feature>
<dbReference type="PANTHER" id="PTHR24270:SF61">
    <property type="entry name" value="EGF-LIKE DOMAIN-CONTAINING PROTEIN"/>
    <property type="match status" value="1"/>
</dbReference>
<keyword evidence="5" id="KW-0472">Membrane</keyword>
<keyword evidence="2" id="KW-0812">Transmembrane</keyword>
<evidence type="ECO:0000313" key="10">
    <source>
        <dbReference type="Proteomes" id="UP001626550"/>
    </source>
</evidence>
<evidence type="ECO:0000313" key="9">
    <source>
        <dbReference type="EMBL" id="KAL3314573.1"/>
    </source>
</evidence>
<feature type="disulfide bond" evidence="7">
    <location>
        <begin position="196"/>
        <end position="211"/>
    </location>
</feature>
<dbReference type="Pfam" id="PF00047">
    <property type="entry name" value="ig"/>
    <property type="match status" value="1"/>
</dbReference>
<evidence type="ECO:0000256" key="6">
    <source>
        <dbReference type="ARBA" id="ARBA00023157"/>
    </source>
</evidence>
<keyword evidence="10" id="KW-1185">Reference proteome</keyword>
<gene>
    <name evidence="9" type="ORF">Ciccas_006806</name>
</gene>
<keyword evidence="3" id="KW-0677">Repeat</keyword>
<dbReference type="InterPro" id="IPR013151">
    <property type="entry name" value="Immunoglobulin_dom"/>
</dbReference>
<evidence type="ECO:0000256" key="1">
    <source>
        <dbReference type="ARBA" id="ARBA00004167"/>
    </source>
</evidence>